<evidence type="ECO:0000313" key="2">
    <source>
        <dbReference type="Proteomes" id="UP000294933"/>
    </source>
</evidence>
<gene>
    <name evidence="1" type="ORF">BD410DRAFT_788411</name>
</gene>
<keyword evidence="2" id="KW-1185">Reference proteome</keyword>
<proteinExistence type="predicted"/>
<evidence type="ECO:0000313" key="1">
    <source>
        <dbReference type="EMBL" id="TDL22596.1"/>
    </source>
</evidence>
<dbReference type="Proteomes" id="UP000294933">
    <property type="component" value="Unassembled WGS sequence"/>
</dbReference>
<name>A0A4Y7Q5L4_9AGAM</name>
<reference evidence="1 2" key="1">
    <citation type="submission" date="2018-06" db="EMBL/GenBank/DDBJ databases">
        <title>A transcriptomic atlas of mushroom development highlights an independent origin of complex multicellularity.</title>
        <authorList>
            <consortium name="DOE Joint Genome Institute"/>
            <person name="Krizsan K."/>
            <person name="Almasi E."/>
            <person name="Merenyi Z."/>
            <person name="Sahu N."/>
            <person name="Viragh M."/>
            <person name="Koszo T."/>
            <person name="Mondo S."/>
            <person name="Kiss B."/>
            <person name="Balint B."/>
            <person name="Kues U."/>
            <person name="Barry K."/>
            <person name="Hegedus J.C."/>
            <person name="Henrissat B."/>
            <person name="Johnson J."/>
            <person name="Lipzen A."/>
            <person name="Ohm R."/>
            <person name="Nagy I."/>
            <person name="Pangilinan J."/>
            <person name="Yan J."/>
            <person name="Xiong Y."/>
            <person name="Grigoriev I.V."/>
            <person name="Hibbett D.S."/>
            <person name="Nagy L.G."/>
        </authorList>
    </citation>
    <scope>NUCLEOTIDE SEQUENCE [LARGE SCALE GENOMIC DNA]</scope>
    <source>
        <strain evidence="1 2">SZMC22713</strain>
    </source>
</reference>
<protein>
    <submittedName>
        <fullName evidence="1">Uncharacterized protein</fullName>
    </submittedName>
</protein>
<accession>A0A4Y7Q5L4</accession>
<dbReference type="AlphaFoldDB" id="A0A4Y7Q5L4"/>
<dbReference type="EMBL" id="ML170174">
    <property type="protein sequence ID" value="TDL22596.1"/>
    <property type="molecule type" value="Genomic_DNA"/>
</dbReference>
<organism evidence="1 2">
    <name type="scientific">Rickenella mellea</name>
    <dbReference type="NCBI Taxonomy" id="50990"/>
    <lineage>
        <taxon>Eukaryota</taxon>
        <taxon>Fungi</taxon>
        <taxon>Dikarya</taxon>
        <taxon>Basidiomycota</taxon>
        <taxon>Agaricomycotina</taxon>
        <taxon>Agaricomycetes</taxon>
        <taxon>Hymenochaetales</taxon>
        <taxon>Rickenellaceae</taxon>
        <taxon>Rickenella</taxon>
    </lineage>
</organism>
<dbReference type="VEuPathDB" id="FungiDB:BD410DRAFT_788411"/>
<sequence>MDVAALHAVVVVKPWTPRLSRAVVERRHSCSRSSREPPKKQLDVRLMCRKMESALVKQWSMFGIRKRIFISMRRSRNRRWCGAEHWSMWVHLVSSSILPQPDSDLLCFSLQGSSLEHNKRGGVSSITRCLSITISRSEDNVTKGPAPLAIVDVTIHLVHWFTAFCVRQITIEK</sequence>